<name>A0A2H0W7L0_9BACT</name>
<reference evidence="2" key="1">
    <citation type="submission" date="2017-09" db="EMBL/GenBank/DDBJ databases">
        <title>Depth-based differentiation of microbial function through sediment-hosted aquifers and enrichment of novel symbionts in the deep terrestrial subsurface.</title>
        <authorList>
            <person name="Probst A.J."/>
            <person name="Ladd B."/>
            <person name="Jarett J.K."/>
            <person name="Geller-Mcgrath D.E."/>
            <person name="Sieber C.M.K."/>
            <person name="Emerson J.B."/>
            <person name="Anantharaman K."/>
            <person name="Thomas B.C."/>
            <person name="Malmstrom R."/>
            <person name="Stieglmeier M."/>
            <person name="Klingl A."/>
            <person name="Woyke T."/>
            <person name="Ryan C.M."/>
            <person name="Banfield J.F."/>
        </authorList>
    </citation>
    <scope>NUCLEOTIDE SEQUENCE [LARGE SCALE GENOMIC DNA]</scope>
</reference>
<dbReference type="Proteomes" id="UP000231382">
    <property type="component" value="Unassembled WGS sequence"/>
</dbReference>
<organism evidence="1 2">
    <name type="scientific">Candidatus Berkelbacteria bacterium CG10_big_fil_rev_8_21_14_0_10_43_13</name>
    <dbReference type="NCBI Taxonomy" id="1974514"/>
    <lineage>
        <taxon>Bacteria</taxon>
        <taxon>Candidatus Berkelbacteria</taxon>
    </lineage>
</organism>
<dbReference type="AlphaFoldDB" id="A0A2H0W7L0"/>
<accession>A0A2H0W7L0</accession>
<evidence type="ECO:0000313" key="2">
    <source>
        <dbReference type="Proteomes" id="UP000231382"/>
    </source>
</evidence>
<comment type="caution">
    <text evidence="1">The sequence shown here is derived from an EMBL/GenBank/DDBJ whole genome shotgun (WGS) entry which is preliminary data.</text>
</comment>
<sequence>MHTVVKMLTRFDRNNYDRVALQAELRKRIKRVKQLGVDGLACNSGDLDLLNLSPKLPAIVSCRLEDNPQVPVQLGAGSLVYDYHDLGLVDPVSVIGRIRERLEMIDRVLQCA</sequence>
<dbReference type="EMBL" id="PEZW01000002">
    <property type="protein sequence ID" value="PIS08071.1"/>
    <property type="molecule type" value="Genomic_DNA"/>
</dbReference>
<proteinExistence type="predicted"/>
<gene>
    <name evidence="1" type="ORF">COT78_00295</name>
</gene>
<protein>
    <submittedName>
        <fullName evidence="1">Uncharacterized protein</fullName>
    </submittedName>
</protein>
<evidence type="ECO:0000313" key="1">
    <source>
        <dbReference type="EMBL" id="PIS08071.1"/>
    </source>
</evidence>